<evidence type="ECO:0000256" key="13">
    <source>
        <dbReference type="RuleBase" id="RU000532"/>
    </source>
</evidence>
<dbReference type="FunFam" id="3.40.50.1260:FF:000006">
    <property type="entry name" value="Phosphoglycerate kinase"/>
    <property type="match status" value="1"/>
</dbReference>
<feature type="binding site" evidence="10 12">
    <location>
        <position position="218"/>
    </location>
    <ligand>
        <name>ATP</name>
        <dbReference type="ChEBI" id="CHEBI:30616"/>
    </ligand>
</feature>
<accession>A0A2H0TMX1</accession>
<feature type="binding site" evidence="10 11">
    <location>
        <begin position="19"/>
        <end position="21"/>
    </location>
    <ligand>
        <name>substrate</name>
    </ligand>
</feature>
<feature type="binding site" evidence="10">
    <location>
        <position position="48"/>
    </location>
    <ligand>
        <name>substrate</name>
    </ligand>
</feature>
<feature type="binding site" evidence="10 12">
    <location>
        <position position="295"/>
    </location>
    <ligand>
        <name>ATP</name>
        <dbReference type="ChEBI" id="CHEBI:30616"/>
    </ligand>
</feature>
<dbReference type="Gene3D" id="3.40.50.1260">
    <property type="entry name" value="Phosphoglycerate kinase, N-terminal domain"/>
    <property type="match status" value="3"/>
</dbReference>
<dbReference type="UniPathway" id="UPA00109">
    <property type="reaction ID" value="UER00185"/>
</dbReference>
<feature type="binding site" evidence="10 11">
    <location>
        <begin position="71"/>
        <end position="74"/>
    </location>
    <ligand>
        <name>substrate</name>
    </ligand>
</feature>
<dbReference type="PROSITE" id="PS00111">
    <property type="entry name" value="PGLYCERATE_KINASE"/>
    <property type="match status" value="1"/>
</dbReference>
<evidence type="ECO:0000256" key="8">
    <source>
        <dbReference type="ARBA" id="ARBA00022777"/>
    </source>
</evidence>
<reference evidence="15" key="1">
    <citation type="submission" date="2017-09" db="EMBL/GenBank/DDBJ databases">
        <title>Depth-based differentiation of microbial function through sediment-hosted aquifers and enrichment of novel symbionts in the deep terrestrial subsurface.</title>
        <authorList>
            <person name="Probst A.J."/>
            <person name="Ladd B."/>
            <person name="Jarett J.K."/>
            <person name="Geller-Mcgrath D.E."/>
            <person name="Sieber C.M.K."/>
            <person name="Emerson J.B."/>
            <person name="Anantharaman K."/>
            <person name="Thomas B.C."/>
            <person name="Malmstrom R."/>
            <person name="Stieglmeier M."/>
            <person name="Klingl A."/>
            <person name="Woyke T."/>
            <person name="Ryan C.M."/>
            <person name="Banfield J.F."/>
        </authorList>
    </citation>
    <scope>NUCLEOTIDE SEQUENCE [LARGE SCALE GENOMIC DNA]</scope>
</reference>
<gene>
    <name evidence="10 14" type="primary">pgk</name>
    <name evidence="14" type="ORF">COV26_01365</name>
</gene>
<dbReference type="InterPro" id="IPR015824">
    <property type="entry name" value="Phosphoglycerate_kinase_N"/>
</dbReference>
<dbReference type="GO" id="GO:0043531">
    <property type="term" value="F:ADP binding"/>
    <property type="evidence" value="ECO:0007669"/>
    <property type="project" value="TreeGrafter"/>
</dbReference>
<comment type="catalytic activity">
    <reaction evidence="1 10 13">
        <text>(2R)-3-phosphoglycerate + ATP = (2R)-3-phospho-glyceroyl phosphate + ADP</text>
        <dbReference type="Rhea" id="RHEA:14801"/>
        <dbReference type="ChEBI" id="CHEBI:30616"/>
        <dbReference type="ChEBI" id="CHEBI:57604"/>
        <dbReference type="ChEBI" id="CHEBI:58272"/>
        <dbReference type="ChEBI" id="CHEBI:456216"/>
        <dbReference type="EC" id="2.7.2.3"/>
    </reaction>
</comment>
<dbReference type="GO" id="GO:0005829">
    <property type="term" value="C:cytosol"/>
    <property type="evidence" value="ECO:0007669"/>
    <property type="project" value="TreeGrafter"/>
</dbReference>
<keyword evidence="7 10" id="KW-0547">Nucleotide-binding</keyword>
<evidence type="ECO:0000256" key="7">
    <source>
        <dbReference type="ARBA" id="ARBA00022741"/>
    </source>
</evidence>
<evidence type="ECO:0000256" key="5">
    <source>
        <dbReference type="ARBA" id="ARBA00016471"/>
    </source>
</evidence>
<sequence length="363" mass="40722">MKSIRDFNVKNKRVLMRCDFNVPLDERGNVLDSNPPTTPQYIISDDFRIKQTIPTIEYLIKKGAKVILMSHLGRSAQNQKSKIKNQKYSLKPVAKRLEKLLEWKIKFLDDCIGEKVKKETEKMKPGKVVVLENLRIHKEEEENDENFAKELSKLGDIYINDAFGASHRAHASMVGIPKYLPSGAGFLLEKEINVLTNLMKNPKKPLVVIIGGKKVEMKAKLINKFSEIADVLLVGGLIKKEIEGKRIKLKYPQKIVEPIDEIEGKDIGPKTINLFQEKIKKAKTIFWNGPLGMIEREEFSKGTRKIARAIIKSGAFSVIGGGETVEFLNKIGLTSKFNHVSTGGGAMLAFLSGEKLPGIEALK</sequence>
<feature type="binding site" evidence="10">
    <location>
        <begin position="321"/>
        <end position="324"/>
    </location>
    <ligand>
        <name>ATP</name>
        <dbReference type="ChEBI" id="CHEBI:30616"/>
    </ligand>
</feature>
<dbReference type="GO" id="GO:0006094">
    <property type="term" value="P:gluconeogenesis"/>
    <property type="evidence" value="ECO:0007669"/>
    <property type="project" value="TreeGrafter"/>
</dbReference>
<evidence type="ECO:0000256" key="3">
    <source>
        <dbReference type="ARBA" id="ARBA00008982"/>
    </source>
</evidence>
<evidence type="ECO:0000256" key="1">
    <source>
        <dbReference type="ARBA" id="ARBA00000642"/>
    </source>
</evidence>
<evidence type="ECO:0000256" key="2">
    <source>
        <dbReference type="ARBA" id="ARBA00004838"/>
    </source>
</evidence>
<dbReference type="PANTHER" id="PTHR11406:SF23">
    <property type="entry name" value="PHOSPHOGLYCERATE KINASE 1, CHLOROPLASTIC-RELATED"/>
    <property type="match status" value="1"/>
</dbReference>
<dbReference type="AlphaFoldDB" id="A0A2H0TMX1"/>
<dbReference type="Proteomes" id="UP000228508">
    <property type="component" value="Unassembled WGS sequence"/>
</dbReference>
<feature type="binding site" evidence="11">
    <location>
        <position position="168"/>
    </location>
    <ligand>
        <name>(2R)-3-phosphoglycerate</name>
        <dbReference type="ChEBI" id="CHEBI:58272"/>
    </ligand>
</feature>
<evidence type="ECO:0000256" key="4">
    <source>
        <dbReference type="ARBA" id="ARBA00013061"/>
    </source>
</evidence>
<evidence type="ECO:0000313" key="14">
    <source>
        <dbReference type="EMBL" id="PIR72906.1"/>
    </source>
</evidence>
<feature type="binding site" evidence="10">
    <location>
        <position position="135"/>
    </location>
    <ligand>
        <name>substrate</name>
    </ligand>
</feature>
<keyword evidence="6 10" id="KW-0808">Transferase</keyword>
<dbReference type="EMBL" id="PFCH01000025">
    <property type="protein sequence ID" value="PIR72906.1"/>
    <property type="molecule type" value="Genomic_DNA"/>
</dbReference>
<dbReference type="PIRSF" id="PIRSF000724">
    <property type="entry name" value="Pgk"/>
    <property type="match status" value="1"/>
</dbReference>
<dbReference type="GO" id="GO:0006096">
    <property type="term" value="P:glycolytic process"/>
    <property type="evidence" value="ECO:0007669"/>
    <property type="project" value="UniProtKB-UniRule"/>
</dbReference>
<dbReference type="SUPFAM" id="SSF53748">
    <property type="entry name" value="Phosphoglycerate kinase"/>
    <property type="match status" value="1"/>
</dbReference>
<evidence type="ECO:0000256" key="6">
    <source>
        <dbReference type="ARBA" id="ARBA00022679"/>
    </source>
</evidence>
<comment type="pathway">
    <text evidence="2 10">Carbohydrate degradation; glycolysis; pyruvate from D-glyceraldehyde 3-phosphate: step 2/5.</text>
</comment>
<evidence type="ECO:0000256" key="12">
    <source>
        <dbReference type="PIRSR" id="PIRSR000724-2"/>
    </source>
</evidence>
<feature type="binding site" evidence="11">
    <location>
        <position position="48"/>
    </location>
    <ligand>
        <name>(2R)-3-phosphoglycerate</name>
        <dbReference type="ChEBI" id="CHEBI:58272"/>
    </ligand>
</feature>
<dbReference type="Pfam" id="PF00162">
    <property type="entry name" value="PGK"/>
    <property type="match status" value="2"/>
</dbReference>
<name>A0A2H0TMX1_9BACT</name>
<dbReference type="GO" id="GO:0004618">
    <property type="term" value="F:phosphoglycerate kinase activity"/>
    <property type="evidence" value="ECO:0007669"/>
    <property type="project" value="UniProtKB-UniRule"/>
</dbReference>
<dbReference type="HAMAP" id="MF_00145">
    <property type="entry name" value="Phosphoglyc_kinase"/>
    <property type="match status" value="1"/>
</dbReference>
<comment type="similarity">
    <text evidence="3 10 13">Belongs to the phosphoglycerate kinase family.</text>
</comment>
<evidence type="ECO:0000256" key="11">
    <source>
        <dbReference type="PIRSR" id="PIRSR000724-1"/>
    </source>
</evidence>
<dbReference type="InterPro" id="IPR036043">
    <property type="entry name" value="Phosphoglycerate_kinase_sf"/>
</dbReference>
<keyword evidence="9 10" id="KW-0067">ATP-binding</keyword>
<protein>
    <recommendedName>
        <fullName evidence="5 10">Phosphoglycerate kinase</fullName>
        <ecNumber evidence="4 10">2.7.2.3</ecNumber>
    </recommendedName>
</protein>
<keyword evidence="10" id="KW-0324">Glycolysis</keyword>
<feature type="binding site" evidence="10 12">
    <location>
        <position position="264"/>
    </location>
    <ligand>
        <name>ATP</name>
        <dbReference type="ChEBI" id="CHEBI:30616"/>
    </ligand>
</feature>
<comment type="subcellular location">
    <subcellularLocation>
        <location evidence="10">Cytoplasm</location>
    </subcellularLocation>
</comment>
<feature type="binding site" evidence="11">
    <location>
        <position position="135"/>
    </location>
    <ligand>
        <name>(2R)-3-phosphoglycerate</name>
        <dbReference type="ChEBI" id="CHEBI:58272"/>
    </ligand>
</feature>
<evidence type="ECO:0000256" key="10">
    <source>
        <dbReference type="HAMAP-Rule" id="MF_00145"/>
    </source>
</evidence>
<feature type="binding site" evidence="10">
    <location>
        <position position="168"/>
    </location>
    <ligand>
        <name>substrate</name>
    </ligand>
</feature>
<dbReference type="GO" id="GO:0005524">
    <property type="term" value="F:ATP binding"/>
    <property type="evidence" value="ECO:0007669"/>
    <property type="project" value="UniProtKB-KW"/>
</dbReference>
<comment type="subunit">
    <text evidence="10">Monomer.</text>
</comment>
<evidence type="ECO:0000256" key="9">
    <source>
        <dbReference type="ARBA" id="ARBA00022840"/>
    </source>
</evidence>
<comment type="caution">
    <text evidence="14">The sequence shown here is derived from an EMBL/GenBank/DDBJ whole genome shotgun (WGS) entry which is preliminary data.</text>
</comment>
<dbReference type="InterPro" id="IPR015911">
    <property type="entry name" value="Phosphoglycerate_kinase_CS"/>
</dbReference>
<dbReference type="PANTHER" id="PTHR11406">
    <property type="entry name" value="PHOSPHOGLYCERATE KINASE"/>
    <property type="match status" value="1"/>
</dbReference>
<evidence type="ECO:0000313" key="15">
    <source>
        <dbReference type="Proteomes" id="UP000228508"/>
    </source>
</evidence>
<keyword evidence="8 10" id="KW-0418">Kinase</keyword>
<proteinExistence type="inferred from homology"/>
<organism evidence="14 15">
    <name type="scientific">Candidatus Nealsonbacteria bacterium CG10_big_fil_rev_8_21_14_0_10_36_23</name>
    <dbReference type="NCBI Taxonomy" id="1974709"/>
    <lineage>
        <taxon>Bacteria</taxon>
        <taxon>Candidatus Nealsoniibacteriota</taxon>
    </lineage>
</organism>
<dbReference type="PRINTS" id="PR00477">
    <property type="entry name" value="PHGLYCKINASE"/>
</dbReference>
<dbReference type="InterPro" id="IPR001576">
    <property type="entry name" value="Phosphoglycerate_kinase"/>
</dbReference>
<dbReference type="EC" id="2.7.2.3" evidence="4 10"/>
<keyword evidence="10" id="KW-0963">Cytoplasm</keyword>